<dbReference type="Proteomes" id="UP001321786">
    <property type="component" value="Chromosome"/>
</dbReference>
<feature type="transmembrane region" description="Helical" evidence="1">
    <location>
        <begin position="39"/>
        <end position="58"/>
    </location>
</feature>
<organism evidence="2 3">
    <name type="scientific">Helicovermis profundi</name>
    <dbReference type="NCBI Taxonomy" id="3065157"/>
    <lineage>
        <taxon>Bacteria</taxon>
        <taxon>Bacillati</taxon>
        <taxon>Bacillota</taxon>
        <taxon>Clostridia</taxon>
        <taxon>Helicovermis</taxon>
    </lineage>
</organism>
<proteinExistence type="predicted"/>
<evidence type="ECO:0000256" key="1">
    <source>
        <dbReference type="SAM" id="Phobius"/>
    </source>
</evidence>
<sequence length="59" mass="6954">MISSTIILMPLIPLIIYYIKFVVSEKKLLPNKFKRNIKDFILGYILAVIFLSVYTYIIK</sequence>
<name>A0AAU9E7C2_9FIRM</name>
<dbReference type="KEGG" id="hprf:HLPR_16390"/>
<evidence type="ECO:0000313" key="2">
    <source>
        <dbReference type="EMBL" id="BEP29308.1"/>
    </source>
</evidence>
<dbReference type="AlphaFoldDB" id="A0AAU9E7C2"/>
<keyword evidence="1" id="KW-0812">Transmembrane</keyword>
<keyword evidence="1" id="KW-0472">Membrane</keyword>
<gene>
    <name evidence="2" type="ORF">HLPR_16390</name>
</gene>
<dbReference type="EMBL" id="AP028654">
    <property type="protein sequence ID" value="BEP29308.1"/>
    <property type="molecule type" value="Genomic_DNA"/>
</dbReference>
<feature type="transmembrane region" description="Helical" evidence="1">
    <location>
        <begin position="6"/>
        <end position="23"/>
    </location>
</feature>
<keyword evidence="1" id="KW-1133">Transmembrane helix</keyword>
<keyword evidence="3" id="KW-1185">Reference proteome</keyword>
<reference evidence="2 3" key="1">
    <citation type="submission" date="2023-08" db="EMBL/GenBank/DDBJ databases">
        <title>Helicovermis profunda gen. nov., sp. nov., a novel mesophilic, fermentative bacterium within the Bacillota from a deep-sea hydrothermal vent chimney.</title>
        <authorList>
            <person name="Miyazaki U."/>
            <person name="Mizutani D."/>
            <person name="Hashimoto Y."/>
            <person name="Tame A."/>
            <person name="Sawayama S."/>
            <person name="Miyazaki J."/>
            <person name="Takai K."/>
            <person name="Nakagawa S."/>
        </authorList>
    </citation>
    <scope>NUCLEOTIDE SEQUENCE [LARGE SCALE GENOMIC DNA]</scope>
    <source>
        <strain evidence="2 3">S502</strain>
    </source>
</reference>
<accession>A0AAU9E7C2</accession>
<protein>
    <submittedName>
        <fullName evidence="2">Uncharacterized protein</fullName>
    </submittedName>
</protein>
<evidence type="ECO:0000313" key="3">
    <source>
        <dbReference type="Proteomes" id="UP001321786"/>
    </source>
</evidence>